<reference evidence="1 2" key="1">
    <citation type="journal article" date="2019" name="Int. J. Syst. Evol. Microbiol.">
        <title>The Global Catalogue of Microorganisms (GCM) 10K type strain sequencing project: providing services to taxonomists for standard genome sequencing and annotation.</title>
        <authorList>
            <consortium name="The Broad Institute Genomics Platform"/>
            <consortium name="The Broad Institute Genome Sequencing Center for Infectious Disease"/>
            <person name="Wu L."/>
            <person name="Ma J."/>
        </authorList>
    </citation>
    <scope>NUCLEOTIDE SEQUENCE [LARGE SCALE GENOMIC DNA]</scope>
    <source>
        <strain evidence="1 2">IBRC-M 10256</strain>
    </source>
</reference>
<sequence length="146" mass="16474">MSDDRTGAFGPIYLPALQRVRTLWIDLEPLVDSTAFDDQIAPTELEIHLTDGIGRADAARLDVQWSELDMYSFHYVDNRDVNWRFDRHPNAHSPEIHFHPPDGSIAEPSCIEVTEVSLVARAVHALWRAAYDAGDPSRLNSRSNPP</sequence>
<keyword evidence="2" id="KW-1185">Reference proteome</keyword>
<comment type="caution">
    <text evidence="1">The sequence shown here is derived from an EMBL/GenBank/DDBJ whole genome shotgun (WGS) entry which is preliminary data.</text>
</comment>
<gene>
    <name evidence="1" type="ORF">ACFOUR_11935</name>
</gene>
<accession>A0ABD5NQ61</accession>
<dbReference type="AlphaFoldDB" id="A0ABD5NQ61"/>
<evidence type="ECO:0000313" key="1">
    <source>
        <dbReference type="EMBL" id="MFC3959074.1"/>
    </source>
</evidence>
<name>A0ABD5NQ61_9EURY</name>
<dbReference type="Proteomes" id="UP001595846">
    <property type="component" value="Unassembled WGS sequence"/>
</dbReference>
<dbReference type="GeneID" id="73902659"/>
<evidence type="ECO:0000313" key="2">
    <source>
        <dbReference type="Proteomes" id="UP001595846"/>
    </source>
</evidence>
<protein>
    <submittedName>
        <fullName evidence="1">Uncharacterized protein</fullName>
    </submittedName>
</protein>
<organism evidence="1 2">
    <name type="scientific">Halovivax cerinus</name>
    <dbReference type="NCBI Taxonomy" id="1487865"/>
    <lineage>
        <taxon>Archaea</taxon>
        <taxon>Methanobacteriati</taxon>
        <taxon>Methanobacteriota</taxon>
        <taxon>Stenosarchaea group</taxon>
        <taxon>Halobacteria</taxon>
        <taxon>Halobacteriales</taxon>
        <taxon>Natrialbaceae</taxon>
        <taxon>Halovivax</taxon>
    </lineage>
</organism>
<proteinExistence type="predicted"/>
<dbReference type="Pfam" id="PF20126">
    <property type="entry name" value="TumE"/>
    <property type="match status" value="1"/>
</dbReference>
<dbReference type="EMBL" id="JBHSAQ010000010">
    <property type="protein sequence ID" value="MFC3959074.1"/>
    <property type="molecule type" value="Genomic_DNA"/>
</dbReference>
<dbReference type="InterPro" id="IPR045397">
    <property type="entry name" value="TumE-like"/>
</dbReference>
<dbReference type="RefSeq" id="WP_256533528.1">
    <property type="nucleotide sequence ID" value="NZ_CP101824.1"/>
</dbReference>